<comment type="caution">
    <text evidence="7">The sequence shown here is derived from an EMBL/GenBank/DDBJ whole genome shotgun (WGS) entry which is preliminary data.</text>
</comment>
<proteinExistence type="predicted"/>
<protein>
    <recommendedName>
        <fullName evidence="6">AA1-like domain-containing protein</fullName>
    </recommendedName>
</protein>
<reference evidence="7" key="1">
    <citation type="journal article" date="2023" name="Mol. Phylogenet. Evol.">
        <title>Genome-scale phylogeny and comparative genomics of the fungal order Sordariales.</title>
        <authorList>
            <person name="Hensen N."/>
            <person name="Bonometti L."/>
            <person name="Westerberg I."/>
            <person name="Brannstrom I.O."/>
            <person name="Guillou S."/>
            <person name="Cros-Aarteil S."/>
            <person name="Calhoun S."/>
            <person name="Haridas S."/>
            <person name="Kuo A."/>
            <person name="Mondo S."/>
            <person name="Pangilinan J."/>
            <person name="Riley R."/>
            <person name="LaButti K."/>
            <person name="Andreopoulos B."/>
            <person name="Lipzen A."/>
            <person name="Chen C."/>
            <person name="Yan M."/>
            <person name="Daum C."/>
            <person name="Ng V."/>
            <person name="Clum A."/>
            <person name="Steindorff A."/>
            <person name="Ohm R.A."/>
            <person name="Martin F."/>
            <person name="Silar P."/>
            <person name="Natvig D.O."/>
            <person name="Lalanne C."/>
            <person name="Gautier V."/>
            <person name="Ament-Velasquez S.L."/>
            <person name="Kruys A."/>
            <person name="Hutchinson M.I."/>
            <person name="Powell A.J."/>
            <person name="Barry K."/>
            <person name="Miller A.N."/>
            <person name="Grigoriev I.V."/>
            <person name="Debuchy R."/>
            <person name="Gladieux P."/>
            <person name="Hiltunen Thoren M."/>
            <person name="Johannesson H."/>
        </authorList>
    </citation>
    <scope>NUCLEOTIDE SEQUENCE</scope>
    <source>
        <strain evidence="7">CBS 315.58</strain>
    </source>
</reference>
<keyword evidence="4" id="KW-1015">Disulfide bond</keyword>
<evidence type="ECO:0000313" key="7">
    <source>
        <dbReference type="EMBL" id="KAK4198683.1"/>
    </source>
</evidence>
<evidence type="ECO:0000256" key="2">
    <source>
        <dbReference type="ARBA" id="ARBA00022525"/>
    </source>
</evidence>
<accession>A0AAN7ATD8</accession>
<comment type="subcellular location">
    <subcellularLocation>
        <location evidence="1">Secreted</location>
    </subcellularLocation>
</comment>
<keyword evidence="3 5" id="KW-0732">Signal</keyword>
<sequence>MLTKNLLPAIVLASSATTVAAGPAHVVHRRAVEVISAREEDVPVDSTAAPAPTYTPKPVLSRDGVCWNSILDLQWSISQLEFQSSVVTVPGEESNDAWGYVSFNLSNTATTYTADCTAASNTNADAGFFNGGQEYLCSLSDGAPQGSQVAFHFNKASGAVSIQETILCSEGEISGTFITRGTAEVALTCSEETSENEEYTNHEVNCGPVDASLWPSQIVGLDEY</sequence>
<feature type="domain" description="AA1-like" evidence="6">
    <location>
        <begin position="93"/>
        <end position="206"/>
    </location>
</feature>
<keyword evidence="8" id="KW-1185">Reference proteome</keyword>
<organism evidence="7 8">
    <name type="scientific">Triangularia verruculosa</name>
    <dbReference type="NCBI Taxonomy" id="2587418"/>
    <lineage>
        <taxon>Eukaryota</taxon>
        <taxon>Fungi</taxon>
        <taxon>Dikarya</taxon>
        <taxon>Ascomycota</taxon>
        <taxon>Pezizomycotina</taxon>
        <taxon>Sordariomycetes</taxon>
        <taxon>Sordariomycetidae</taxon>
        <taxon>Sordariales</taxon>
        <taxon>Podosporaceae</taxon>
        <taxon>Triangularia</taxon>
    </lineage>
</organism>
<dbReference type="InterPro" id="IPR032382">
    <property type="entry name" value="AltA1"/>
</dbReference>
<name>A0AAN7ATD8_9PEZI</name>
<dbReference type="AlphaFoldDB" id="A0AAN7ATD8"/>
<keyword evidence="2" id="KW-0964">Secreted</keyword>
<reference evidence="7" key="2">
    <citation type="submission" date="2023-05" db="EMBL/GenBank/DDBJ databases">
        <authorList>
            <consortium name="Lawrence Berkeley National Laboratory"/>
            <person name="Steindorff A."/>
            <person name="Hensen N."/>
            <person name="Bonometti L."/>
            <person name="Westerberg I."/>
            <person name="Brannstrom I.O."/>
            <person name="Guillou S."/>
            <person name="Cros-Aarteil S."/>
            <person name="Calhoun S."/>
            <person name="Haridas S."/>
            <person name="Kuo A."/>
            <person name="Mondo S."/>
            <person name="Pangilinan J."/>
            <person name="Riley R."/>
            <person name="Labutti K."/>
            <person name="Andreopoulos B."/>
            <person name="Lipzen A."/>
            <person name="Chen C."/>
            <person name="Yanf M."/>
            <person name="Daum C."/>
            <person name="Ng V."/>
            <person name="Clum A."/>
            <person name="Ohm R."/>
            <person name="Martin F."/>
            <person name="Silar P."/>
            <person name="Natvig D."/>
            <person name="Lalanne C."/>
            <person name="Gautier V."/>
            <person name="Ament-Velasquez S.L."/>
            <person name="Kruys A."/>
            <person name="Hutchinson M.I."/>
            <person name="Powell A.J."/>
            <person name="Barry K."/>
            <person name="Miller A.N."/>
            <person name="Grigoriev I.V."/>
            <person name="Debuchy R."/>
            <person name="Gladieux P."/>
            <person name="Thoren M.H."/>
            <person name="Johannesson H."/>
        </authorList>
    </citation>
    <scope>NUCLEOTIDE SEQUENCE</scope>
    <source>
        <strain evidence="7">CBS 315.58</strain>
    </source>
</reference>
<evidence type="ECO:0000256" key="3">
    <source>
        <dbReference type="ARBA" id="ARBA00022729"/>
    </source>
</evidence>
<evidence type="ECO:0000256" key="5">
    <source>
        <dbReference type="SAM" id="SignalP"/>
    </source>
</evidence>
<evidence type="ECO:0000313" key="8">
    <source>
        <dbReference type="Proteomes" id="UP001303160"/>
    </source>
</evidence>
<gene>
    <name evidence="7" type="ORF">QBC40DRAFT_330562</name>
</gene>
<evidence type="ECO:0000256" key="1">
    <source>
        <dbReference type="ARBA" id="ARBA00004613"/>
    </source>
</evidence>
<evidence type="ECO:0000259" key="6">
    <source>
        <dbReference type="Pfam" id="PF16541"/>
    </source>
</evidence>
<dbReference type="GO" id="GO:0005576">
    <property type="term" value="C:extracellular region"/>
    <property type="evidence" value="ECO:0007669"/>
    <property type="project" value="UniProtKB-SubCell"/>
</dbReference>
<dbReference type="Pfam" id="PF16541">
    <property type="entry name" value="AltA1"/>
    <property type="match status" value="1"/>
</dbReference>
<feature type="chain" id="PRO_5043001810" description="AA1-like domain-containing protein" evidence="5">
    <location>
        <begin position="22"/>
        <end position="224"/>
    </location>
</feature>
<evidence type="ECO:0000256" key="4">
    <source>
        <dbReference type="ARBA" id="ARBA00023157"/>
    </source>
</evidence>
<dbReference type="Proteomes" id="UP001303160">
    <property type="component" value="Unassembled WGS sequence"/>
</dbReference>
<dbReference type="EMBL" id="MU863942">
    <property type="protein sequence ID" value="KAK4198683.1"/>
    <property type="molecule type" value="Genomic_DNA"/>
</dbReference>
<feature type="signal peptide" evidence="5">
    <location>
        <begin position="1"/>
        <end position="21"/>
    </location>
</feature>